<sequence length="56" mass="7045">MCRCWWMVTLSFQTLAIFMVIFLFHYPILFITWLNAFSLFRIKLYWFISLMRSFHL</sequence>
<dbReference type="Proteomes" id="UP000593560">
    <property type="component" value="Unassembled WGS sequence"/>
</dbReference>
<protein>
    <submittedName>
        <fullName evidence="1">Uncharacterized protein</fullName>
    </submittedName>
</protein>
<dbReference type="AlphaFoldDB" id="A0A7J9HRF4"/>
<dbReference type="EMBL" id="JABFAD010000011">
    <property type="protein sequence ID" value="MBA0812417.1"/>
    <property type="molecule type" value="Genomic_DNA"/>
</dbReference>
<keyword evidence="2" id="KW-1185">Reference proteome</keyword>
<evidence type="ECO:0000313" key="2">
    <source>
        <dbReference type="Proteomes" id="UP000593560"/>
    </source>
</evidence>
<proteinExistence type="predicted"/>
<accession>A0A7J9HRF4</accession>
<evidence type="ECO:0000313" key="1">
    <source>
        <dbReference type="EMBL" id="MBA0812417.1"/>
    </source>
</evidence>
<reference evidence="1 2" key="1">
    <citation type="journal article" date="2019" name="Genome Biol. Evol.">
        <title>Insights into the evolution of the New World diploid cottons (Gossypium, subgenus Houzingenia) based on genome sequencing.</title>
        <authorList>
            <person name="Grover C.E."/>
            <person name="Arick M.A. 2nd"/>
            <person name="Thrash A."/>
            <person name="Conover J.L."/>
            <person name="Sanders W.S."/>
            <person name="Peterson D.G."/>
            <person name="Frelichowski J.E."/>
            <person name="Scheffler J.A."/>
            <person name="Scheffler B.E."/>
            <person name="Wendel J.F."/>
        </authorList>
    </citation>
    <scope>NUCLEOTIDE SEQUENCE [LARGE SCALE GENOMIC DNA]</scope>
    <source>
        <strain evidence="1">0</strain>
        <tissue evidence="1">Leaf</tissue>
    </source>
</reference>
<organism evidence="1 2">
    <name type="scientific">Gossypium harknessii</name>
    <dbReference type="NCBI Taxonomy" id="34285"/>
    <lineage>
        <taxon>Eukaryota</taxon>
        <taxon>Viridiplantae</taxon>
        <taxon>Streptophyta</taxon>
        <taxon>Embryophyta</taxon>
        <taxon>Tracheophyta</taxon>
        <taxon>Spermatophyta</taxon>
        <taxon>Magnoliopsida</taxon>
        <taxon>eudicotyledons</taxon>
        <taxon>Gunneridae</taxon>
        <taxon>Pentapetalae</taxon>
        <taxon>rosids</taxon>
        <taxon>malvids</taxon>
        <taxon>Malvales</taxon>
        <taxon>Malvaceae</taxon>
        <taxon>Malvoideae</taxon>
        <taxon>Gossypium</taxon>
    </lineage>
</organism>
<gene>
    <name evidence="1" type="ORF">Gohar_026387</name>
</gene>
<comment type="caution">
    <text evidence="1">The sequence shown here is derived from an EMBL/GenBank/DDBJ whole genome shotgun (WGS) entry which is preliminary data.</text>
</comment>
<name>A0A7J9HRF4_9ROSI</name>